<gene>
    <name evidence="9" type="ORF">N1028_08015</name>
</gene>
<proteinExistence type="inferred from homology"/>
<dbReference type="PANTHER" id="PTHR30353">
    <property type="entry name" value="INNER MEMBRANE PROTEIN DEDA-RELATED"/>
    <property type="match status" value="1"/>
</dbReference>
<dbReference type="AlphaFoldDB" id="A0AA42BTG6"/>
<evidence type="ECO:0000256" key="1">
    <source>
        <dbReference type="ARBA" id="ARBA00004651"/>
    </source>
</evidence>
<dbReference type="InterPro" id="IPR032816">
    <property type="entry name" value="VTT_dom"/>
</dbReference>
<feature type="transmembrane region" description="Helical" evidence="7">
    <location>
        <begin position="115"/>
        <end position="136"/>
    </location>
</feature>
<keyword evidence="4 7" id="KW-0812">Transmembrane</keyword>
<dbReference type="InterPro" id="IPR032818">
    <property type="entry name" value="DedA-like"/>
</dbReference>
<dbReference type="GO" id="GO:0005886">
    <property type="term" value="C:plasma membrane"/>
    <property type="evidence" value="ECO:0007669"/>
    <property type="project" value="UniProtKB-SubCell"/>
</dbReference>
<feature type="transmembrane region" description="Helical" evidence="7">
    <location>
        <begin position="16"/>
        <end position="39"/>
    </location>
</feature>
<evidence type="ECO:0000256" key="2">
    <source>
        <dbReference type="ARBA" id="ARBA00010792"/>
    </source>
</evidence>
<keyword evidence="10" id="KW-1185">Reference proteome</keyword>
<dbReference type="Proteomes" id="UP001165587">
    <property type="component" value="Unassembled WGS sequence"/>
</dbReference>
<evidence type="ECO:0000256" key="6">
    <source>
        <dbReference type="ARBA" id="ARBA00023136"/>
    </source>
</evidence>
<keyword evidence="5 7" id="KW-1133">Transmembrane helix</keyword>
<keyword evidence="6 7" id="KW-0472">Membrane</keyword>
<accession>A0AA42BTG6</accession>
<dbReference type="PANTHER" id="PTHR30353:SF0">
    <property type="entry name" value="TRANSMEMBRANE PROTEIN"/>
    <property type="match status" value="1"/>
</dbReference>
<comment type="subcellular location">
    <subcellularLocation>
        <location evidence="1 7">Cell membrane</location>
        <topology evidence="1 7">Multi-pass membrane protein</topology>
    </subcellularLocation>
</comment>
<dbReference type="Pfam" id="PF09335">
    <property type="entry name" value="VTT_dom"/>
    <property type="match status" value="1"/>
</dbReference>
<organism evidence="9 10">
    <name type="scientific">Herbiconiux oxytropis</name>
    <dbReference type="NCBI Taxonomy" id="2970915"/>
    <lineage>
        <taxon>Bacteria</taxon>
        <taxon>Bacillati</taxon>
        <taxon>Actinomycetota</taxon>
        <taxon>Actinomycetes</taxon>
        <taxon>Micrococcales</taxon>
        <taxon>Microbacteriaceae</taxon>
        <taxon>Herbiconiux</taxon>
    </lineage>
</organism>
<evidence type="ECO:0000313" key="9">
    <source>
        <dbReference type="EMBL" id="MCS5725842.1"/>
    </source>
</evidence>
<evidence type="ECO:0000256" key="7">
    <source>
        <dbReference type="RuleBase" id="RU367016"/>
    </source>
</evidence>
<feature type="domain" description="VTT" evidence="8">
    <location>
        <begin position="40"/>
        <end position="167"/>
    </location>
</feature>
<comment type="caution">
    <text evidence="9">The sequence shown here is derived from an EMBL/GenBank/DDBJ whole genome shotgun (WGS) entry which is preliminary data.</text>
</comment>
<keyword evidence="3 7" id="KW-1003">Cell membrane</keyword>
<dbReference type="EMBL" id="JANLCK010000003">
    <property type="protein sequence ID" value="MCS5725842.1"/>
    <property type="molecule type" value="Genomic_DNA"/>
</dbReference>
<evidence type="ECO:0000256" key="5">
    <source>
        <dbReference type="ARBA" id="ARBA00022989"/>
    </source>
</evidence>
<evidence type="ECO:0000256" key="3">
    <source>
        <dbReference type="ARBA" id="ARBA00022475"/>
    </source>
</evidence>
<evidence type="ECO:0000313" key="10">
    <source>
        <dbReference type="Proteomes" id="UP001165587"/>
    </source>
</evidence>
<evidence type="ECO:0000256" key="4">
    <source>
        <dbReference type="ARBA" id="ARBA00022692"/>
    </source>
</evidence>
<feature type="transmembrane region" description="Helical" evidence="7">
    <location>
        <begin position="51"/>
        <end position="75"/>
    </location>
</feature>
<protein>
    <submittedName>
        <fullName evidence="9">VTT domain-containing protein</fullName>
    </submittedName>
</protein>
<reference evidence="9" key="1">
    <citation type="submission" date="2022-08" db="EMBL/GenBank/DDBJ databases">
        <authorList>
            <person name="Deng Y."/>
            <person name="Han X.-F."/>
            <person name="Zhang Y.-Q."/>
        </authorList>
    </citation>
    <scope>NUCLEOTIDE SEQUENCE</scope>
    <source>
        <strain evidence="9">CPCC 203407</strain>
    </source>
</reference>
<dbReference type="RefSeq" id="WP_259526426.1">
    <property type="nucleotide sequence ID" value="NZ_JANLCK010000003.1"/>
</dbReference>
<sequence>MAPADLFNLQDTVEGAGLWGLAIVCVIIFAETGLLIGFFLPGDTLLFFTGLLTYTGAIPLPLAVVILAVFAAAFLGDQLGFVIGRRAGPAIFERRDSGFFSRKNVDRTQAFFDRFGGWAVTIARFVGVVRTFAPVAAGVGRMKYSHFVGFNALGAAIWSAALIGVGYALGSIPEVAEVVQQYMEWVLIGIVVLTVGSALIAFLRQRARARREKVTSA</sequence>
<evidence type="ECO:0000259" key="8">
    <source>
        <dbReference type="Pfam" id="PF09335"/>
    </source>
</evidence>
<comment type="similarity">
    <text evidence="2 7">Belongs to the DedA family.</text>
</comment>
<name>A0AA42BTG6_9MICO</name>
<feature type="transmembrane region" description="Helical" evidence="7">
    <location>
        <begin position="182"/>
        <end position="203"/>
    </location>
</feature>
<feature type="transmembrane region" description="Helical" evidence="7">
    <location>
        <begin position="148"/>
        <end position="170"/>
    </location>
</feature>